<dbReference type="STRING" id="1385514.N782_05160"/>
<keyword evidence="1" id="KW-1133">Transmembrane helix</keyword>
<evidence type="ECO:0000313" key="2">
    <source>
        <dbReference type="EMBL" id="KGP73468.1"/>
    </source>
</evidence>
<dbReference type="RefSeq" id="WP_036817686.1">
    <property type="nucleotide sequence ID" value="NZ_AVBF01000013.1"/>
</dbReference>
<dbReference type="OrthoDB" id="2679239at2"/>
<evidence type="ECO:0000256" key="1">
    <source>
        <dbReference type="SAM" id="Phobius"/>
    </source>
</evidence>
<name>A0A0A2TGC5_9BACI</name>
<dbReference type="Proteomes" id="UP000030147">
    <property type="component" value="Unassembled WGS sequence"/>
</dbReference>
<keyword evidence="1" id="KW-0472">Membrane</keyword>
<dbReference type="AlphaFoldDB" id="A0A0A2TGC5"/>
<reference evidence="2 3" key="1">
    <citation type="journal article" date="2015" name="Stand. Genomic Sci.">
        <title>High quality draft genome sequence of the moderately halophilic bacterium Pontibacillus yanchengensis Y32(T) and comparison among Pontibacillus genomes.</title>
        <authorList>
            <person name="Huang J."/>
            <person name="Qiao Z.X."/>
            <person name="Tang J.W."/>
            <person name="Wang G."/>
        </authorList>
    </citation>
    <scope>NUCLEOTIDE SEQUENCE [LARGE SCALE GENOMIC DNA]</scope>
    <source>
        <strain evidence="2 3">Y32</strain>
    </source>
</reference>
<accession>A0A0A2TGC5</accession>
<gene>
    <name evidence="2" type="ORF">N782_05160</name>
</gene>
<organism evidence="2 3">
    <name type="scientific">Pontibacillus yanchengensis Y32</name>
    <dbReference type="NCBI Taxonomy" id="1385514"/>
    <lineage>
        <taxon>Bacteria</taxon>
        <taxon>Bacillati</taxon>
        <taxon>Bacillota</taxon>
        <taxon>Bacilli</taxon>
        <taxon>Bacillales</taxon>
        <taxon>Bacillaceae</taxon>
        <taxon>Pontibacillus</taxon>
    </lineage>
</organism>
<comment type="caution">
    <text evidence="2">The sequence shown here is derived from an EMBL/GenBank/DDBJ whole genome shotgun (WGS) entry which is preliminary data.</text>
</comment>
<keyword evidence="3" id="KW-1185">Reference proteome</keyword>
<keyword evidence="1" id="KW-0812">Transmembrane</keyword>
<protein>
    <submittedName>
        <fullName evidence="2">Uncharacterized protein</fullName>
    </submittedName>
</protein>
<evidence type="ECO:0000313" key="3">
    <source>
        <dbReference type="Proteomes" id="UP000030147"/>
    </source>
</evidence>
<dbReference type="EMBL" id="AVBF01000013">
    <property type="protein sequence ID" value="KGP73468.1"/>
    <property type="molecule type" value="Genomic_DNA"/>
</dbReference>
<sequence>MIERKSTQWILFCTAIIGVVAIPFFYTIYYLTLYGLLVLFTVPLTVIRIIWDDKCEARFYRRWYKARKRGFWRNVCLEGMRILTYNSNSGRHDAIYCLWT</sequence>
<proteinExistence type="predicted"/>
<feature type="transmembrane region" description="Helical" evidence="1">
    <location>
        <begin position="32"/>
        <end position="51"/>
    </location>
</feature>
<feature type="transmembrane region" description="Helical" evidence="1">
    <location>
        <begin position="9"/>
        <end position="26"/>
    </location>
</feature>